<evidence type="ECO:0000313" key="1">
    <source>
        <dbReference type="EMBL" id="SVD21086.1"/>
    </source>
</evidence>
<protein>
    <submittedName>
        <fullName evidence="1">Uncharacterized protein</fullName>
    </submittedName>
</protein>
<dbReference type="AlphaFoldDB" id="A0A382TG97"/>
<dbReference type="EMBL" id="UINC01136366">
    <property type="protein sequence ID" value="SVD21086.1"/>
    <property type="molecule type" value="Genomic_DNA"/>
</dbReference>
<proteinExistence type="predicted"/>
<accession>A0A382TG97</accession>
<gene>
    <name evidence="1" type="ORF">METZ01_LOCUS373940</name>
</gene>
<reference evidence="1" key="1">
    <citation type="submission" date="2018-05" db="EMBL/GenBank/DDBJ databases">
        <authorList>
            <person name="Lanie J.A."/>
            <person name="Ng W.-L."/>
            <person name="Kazmierczak K.M."/>
            <person name="Andrzejewski T.M."/>
            <person name="Davidsen T.M."/>
            <person name="Wayne K.J."/>
            <person name="Tettelin H."/>
            <person name="Glass J.I."/>
            <person name="Rusch D."/>
            <person name="Podicherti R."/>
            <person name="Tsui H.-C.T."/>
            <person name="Winkler M.E."/>
        </authorList>
    </citation>
    <scope>NUCLEOTIDE SEQUENCE</scope>
</reference>
<name>A0A382TG97_9ZZZZ</name>
<organism evidence="1">
    <name type="scientific">marine metagenome</name>
    <dbReference type="NCBI Taxonomy" id="408172"/>
    <lineage>
        <taxon>unclassified sequences</taxon>
        <taxon>metagenomes</taxon>
        <taxon>ecological metagenomes</taxon>
    </lineage>
</organism>
<sequence>MNTVLKEKIKEEVNQALSLSNEEWERADNAGELDSIKTLLGAWGAFIDGSEPAWHGNEWFDAFLDEYLAVEFNGYTE</sequence>